<dbReference type="Gene3D" id="3.30.429.10">
    <property type="entry name" value="Macrophage Migration Inhibitory Factor"/>
    <property type="match status" value="1"/>
</dbReference>
<evidence type="ECO:0000259" key="1">
    <source>
        <dbReference type="Pfam" id="PF14832"/>
    </source>
</evidence>
<dbReference type="RefSeq" id="XP_016632638.1">
    <property type="nucleotide sequence ID" value="XM_016776319.1"/>
</dbReference>
<dbReference type="EMBL" id="KN848071">
    <property type="protein sequence ID" value="KIX98515.1"/>
    <property type="molecule type" value="Genomic_DNA"/>
</dbReference>
<dbReference type="InterPro" id="IPR028116">
    <property type="entry name" value="Cis-CaaD-like"/>
</dbReference>
<dbReference type="InterPro" id="IPR014347">
    <property type="entry name" value="Tautomerase/MIF_sf"/>
</dbReference>
<dbReference type="Proteomes" id="UP000053411">
    <property type="component" value="Unassembled WGS sequence"/>
</dbReference>
<accession>A0A0D2H9I0</accession>
<feature type="domain" description="Tautomerase cis-CaaD-like" evidence="1">
    <location>
        <begin position="1"/>
        <end position="133"/>
    </location>
</feature>
<reference evidence="2 3" key="1">
    <citation type="submission" date="2015-01" db="EMBL/GenBank/DDBJ databases">
        <title>The Genome Sequence of Fonsecaea multimorphosa CBS 102226.</title>
        <authorList>
            <consortium name="The Broad Institute Genomics Platform"/>
            <person name="Cuomo C."/>
            <person name="de Hoog S."/>
            <person name="Gorbushina A."/>
            <person name="Stielow B."/>
            <person name="Teixiera M."/>
            <person name="Abouelleil A."/>
            <person name="Chapman S.B."/>
            <person name="Priest M."/>
            <person name="Young S.K."/>
            <person name="Wortman J."/>
            <person name="Nusbaum C."/>
            <person name="Birren B."/>
        </authorList>
    </citation>
    <scope>NUCLEOTIDE SEQUENCE [LARGE SCALE GENOMIC DNA]</scope>
    <source>
        <strain evidence="2 3">CBS 102226</strain>
    </source>
</reference>
<dbReference type="OrthoDB" id="9981319at2759"/>
<protein>
    <recommendedName>
        <fullName evidence="1">Tautomerase cis-CaaD-like domain-containing protein</fullName>
    </recommendedName>
</protein>
<dbReference type="VEuPathDB" id="FungiDB:Z520_05816"/>
<gene>
    <name evidence="2" type="ORF">Z520_05816</name>
</gene>
<evidence type="ECO:0000313" key="3">
    <source>
        <dbReference type="Proteomes" id="UP000053411"/>
    </source>
</evidence>
<keyword evidence="3" id="KW-1185">Reference proteome</keyword>
<evidence type="ECO:0000313" key="2">
    <source>
        <dbReference type="EMBL" id="KIX98515.1"/>
    </source>
</evidence>
<dbReference type="Pfam" id="PF14832">
    <property type="entry name" value="Tautomerase_3"/>
    <property type="match status" value="1"/>
</dbReference>
<proteinExistence type="predicted"/>
<dbReference type="GeneID" id="27711562"/>
<sequence length="160" mass="18507">MPLYDVEHVIPLTPDQQESLAVAFTDLHSSRFKTPRFFLNVRFTDVSKQVVFRNGRRAVYNRIILRTRAGEQRSKELYDEHCRDIIRIWQDIVGKDGKLGLRTVWVLGALTTAVECGIARPKVGEEDEWLKANMDEFRKLAAAGDEDFVELIQELDSRSR</sequence>
<dbReference type="AlphaFoldDB" id="A0A0D2H9I0"/>
<name>A0A0D2H9I0_9EURO</name>
<organism evidence="2 3">
    <name type="scientific">Fonsecaea multimorphosa CBS 102226</name>
    <dbReference type="NCBI Taxonomy" id="1442371"/>
    <lineage>
        <taxon>Eukaryota</taxon>
        <taxon>Fungi</taxon>
        <taxon>Dikarya</taxon>
        <taxon>Ascomycota</taxon>
        <taxon>Pezizomycotina</taxon>
        <taxon>Eurotiomycetes</taxon>
        <taxon>Chaetothyriomycetidae</taxon>
        <taxon>Chaetothyriales</taxon>
        <taxon>Herpotrichiellaceae</taxon>
        <taxon>Fonsecaea</taxon>
    </lineage>
</organism>